<dbReference type="PANTHER" id="PTHR46073">
    <property type="entry name" value="CHITINASE"/>
    <property type="match status" value="1"/>
</dbReference>
<feature type="domain" description="GH18" evidence="1">
    <location>
        <begin position="17"/>
        <end position="185"/>
    </location>
</feature>
<dbReference type="eggNOG" id="KOG2806">
    <property type="taxonomic scope" value="Eukaryota"/>
</dbReference>
<name>A0A1I7TUS5_9PELO</name>
<dbReference type="STRING" id="1561998.A0A1I7TUS5"/>
<dbReference type="InterPro" id="IPR029070">
    <property type="entry name" value="Chitinase_insertion_sf"/>
</dbReference>
<evidence type="ECO:0000259" key="1">
    <source>
        <dbReference type="Pfam" id="PF00704"/>
    </source>
</evidence>
<dbReference type="Gene3D" id="3.10.50.10">
    <property type="match status" value="1"/>
</dbReference>
<dbReference type="InterPro" id="IPR017853">
    <property type="entry name" value="GH"/>
</dbReference>
<dbReference type="InterPro" id="IPR001223">
    <property type="entry name" value="Glyco_hydro18_cat"/>
</dbReference>
<dbReference type="Gene3D" id="3.20.20.80">
    <property type="entry name" value="Glycosidases"/>
    <property type="match status" value="1"/>
</dbReference>
<sequence length="217" mass="25186">METTTRRKYIIATITRWQDATMINELMNSVDFFNVETENFYAPFHLTSITGPLAPLYSSNKNSIDDTMKWLICKTGKPSLFDMILPFRGSYFENVNQPVNDSLYRNVDLVNGTSQGGLIIWREMEARGFDFKKAIWHEESKIYFFCDEKRERLYTFDDPRSLKEKVSYAVSKNLGGVAIRQLEYDDNANTHLNAVRSIDLCSNIKEDAIKYNCDGYD</sequence>
<dbReference type="WBParaSite" id="Csp11.Scaffold629.g11992.t1">
    <property type="protein sequence ID" value="Csp11.Scaffold629.g11992.t1"/>
    <property type="gene ID" value="Csp11.Scaffold629.g11992"/>
</dbReference>
<evidence type="ECO:0000313" key="3">
    <source>
        <dbReference type="WBParaSite" id="Csp11.Scaffold629.g11992.t1"/>
    </source>
</evidence>
<evidence type="ECO:0000313" key="2">
    <source>
        <dbReference type="Proteomes" id="UP000095282"/>
    </source>
</evidence>
<organism evidence="2 3">
    <name type="scientific">Caenorhabditis tropicalis</name>
    <dbReference type="NCBI Taxonomy" id="1561998"/>
    <lineage>
        <taxon>Eukaryota</taxon>
        <taxon>Metazoa</taxon>
        <taxon>Ecdysozoa</taxon>
        <taxon>Nematoda</taxon>
        <taxon>Chromadorea</taxon>
        <taxon>Rhabditida</taxon>
        <taxon>Rhabditina</taxon>
        <taxon>Rhabditomorpha</taxon>
        <taxon>Rhabditoidea</taxon>
        <taxon>Rhabditidae</taxon>
        <taxon>Peloderinae</taxon>
        <taxon>Caenorhabditis</taxon>
    </lineage>
</organism>
<dbReference type="GO" id="GO:0005975">
    <property type="term" value="P:carbohydrate metabolic process"/>
    <property type="evidence" value="ECO:0007669"/>
    <property type="project" value="InterPro"/>
</dbReference>
<dbReference type="AlphaFoldDB" id="A0A1I7TUS5"/>
<keyword evidence="2" id="KW-1185">Reference proteome</keyword>
<dbReference type="SUPFAM" id="SSF51445">
    <property type="entry name" value="(Trans)glycosidases"/>
    <property type="match status" value="1"/>
</dbReference>
<dbReference type="Pfam" id="PF00704">
    <property type="entry name" value="Glyco_hydro_18"/>
    <property type="match status" value="1"/>
</dbReference>
<dbReference type="PANTHER" id="PTHR46073:SF4">
    <property type="entry name" value="GH18 DOMAIN-CONTAINING PROTEIN"/>
    <property type="match status" value="1"/>
</dbReference>
<accession>A0A1I7TUS5</accession>
<dbReference type="Proteomes" id="UP000095282">
    <property type="component" value="Unplaced"/>
</dbReference>
<reference evidence="3" key="1">
    <citation type="submission" date="2016-11" db="UniProtKB">
        <authorList>
            <consortium name="WormBaseParasite"/>
        </authorList>
    </citation>
    <scope>IDENTIFICATION</scope>
</reference>
<protein>
    <submittedName>
        <fullName evidence="3">Glyco_hydro_18 domain-containing protein</fullName>
    </submittedName>
</protein>
<proteinExistence type="predicted"/>